<sequence>MSADMTADSGAGPADTVDAARSTAPAGGGTSAAEPSSGAIEGRSPWQLAWLLLRRDKAAMISLGFIVFISLVAALAPLLAHLIGYGPTDQDRTNGITVDGLPVGPSSAHWFGTDNLGRDILVRVIYGTQVSLLVGVASTLLAVAMGVLVGLAAGYFGSVVDTVLSRAMDVVLSFPFLLFAIALVSIYGSGLGISVFVIAFFTWAAVGRIVRGQTLSIREKEYIEAARSLGAGDLRIMFVDVLPNLLAPVIVYTTLLIPIAIVFEATLSFLGLGVVPPTPTWGNMLSDSQDFYQVAWWFPFFPGLALLLTTLAFNLLGDGVRDALDPRAGRLFQD</sequence>
<evidence type="ECO:0000256" key="5">
    <source>
        <dbReference type="ARBA" id="ARBA00022989"/>
    </source>
</evidence>
<keyword evidence="6 7" id="KW-0472">Membrane</keyword>
<organism evidence="10 11">
    <name type="scientific">Streptacidiphilus jiangxiensis</name>
    <dbReference type="NCBI Taxonomy" id="235985"/>
    <lineage>
        <taxon>Bacteria</taxon>
        <taxon>Bacillati</taxon>
        <taxon>Actinomycetota</taxon>
        <taxon>Actinomycetes</taxon>
        <taxon>Kitasatosporales</taxon>
        <taxon>Streptomycetaceae</taxon>
        <taxon>Streptacidiphilus</taxon>
    </lineage>
</organism>
<protein>
    <submittedName>
        <fullName evidence="10">Peptide/nickel transport system permease protein</fullName>
    </submittedName>
</protein>
<feature type="domain" description="ABC transmembrane type-1" evidence="9">
    <location>
        <begin position="128"/>
        <end position="317"/>
    </location>
</feature>
<comment type="subcellular location">
    <subcellularLocation>
        <location evidence="1 7">Cell membrane</location>
        <topology evidence="1 7">Multi-pass membrane protein</topology>
    </subcellularLocation>
</comment>
<dbReference type="STRING" id="235985.SAMN05414137_13534"/>
<dbReference type="InterPro" id="IPR050366">
    <property type="entry name" value="BP-dependent_transpt_permease"/>
</dbReference>
<feature type="region of interest" description="Disordered" evidence="8">
    <location>
        <begin position="1"/>
        <end position="40"/>
    </location>
</feature>
<dbReference type="SUPFAM" id="SSF161098">
    <property type="entry name" value="MetI-like"/>
    <property type="match status" value="1"/>
</dbReference>
<keyword evidence="5 7" id="KW-1133">Transmembrane helix</keyword>
<dbReference type="PROSITE" id="PS50928">
    <property type="entry name" value="ABC_TM1"/>
    <property type="match status" value="1"/>
</dbReference>
<feature type="transmembrane region" description="Helical" evidence="7">
    <location>
        <begin position="245"/>
        <end position="274"/>
    </location>
</feature>
<dbReference type="CDD" id="cd06261">
    <property type="entry name" value="TM_PBP2"/>
    <property type="match status" value="1"/>
</dbReference>
<comment type="similarity">
    <text evidence="7">Belongs to the binding-protein-dependent transport system permease family.</text>
</comment>
<keyword evidence="2 7" id="KW-0813">Transport</keyword>
<keyword evidence="11" id="KW-1185">Reference proteome</keyword>
<evidence type="ECO:0000259" key="9">
    <source>
        <dbReference type="PROSITE" id="PS50928"/>
    </source>
</evidence>
<evidence type="ECO:0000313" key="11">
    <source>
        <dbReference type="Proteomes" id="UP000183015"/>
    </source>
</evidence>
<feature type="transmembrane region" description="Helical" evidence="7">
    <location>
        <begin position="168"/>
        <end position="187"/>
    </location>
</feature>
<dbReference type="InterPro" id="IPR000515">
    <property type="entry name" value="MetI-like"/>
</dbReference>
<accession>A0A1H7ZIQ5</accession>
<evidence type="ECO:0000256" key="6">
    <source>
        <dbReference type="ARBA" id="ARBA00023136"/>
    </source>
</evidence>
<feature type="transmembrane region" description="Helical" evidence="7">
    <location>
        <begin position="58"/>
        <end position="83"/>
    </location>
</feature>
<dbReference type="InterPro" id="IPR025966">
    <property type="entry name" value="OppC_N"/>
</dbReference>
<gene>
    <name evidence="10" type="ORF">SAMN05414137_13534</name>
</gene>
<feature type="transmembrane region" description="Helical" evidence="7">
    <location>
        <begin position="193"/>
        <end position="210"/>
    </location>
</feature>
<dbReference type="PANTHER" id="PTHR43386:SF1">
    <property type="entry name" value="D,D-DIPEPTIDE TRANSPORT SYSTEM PERMEASE PROTEIN DDPC-RELATED"/>
    <property type="match status" value="1"/>
</dbReference>
<name>A0A1H7ZIQ5_STRJI</name>
<dbReference type="eggNOG" id="COG1173">
    <property type="taxonomic scope" value="Bacteria"/>
</dbReference>
<feature type="compositionally biased region" description="Low complexity" evidence="8">
    <location>
        <begin position="19"/>
        <end position="39"/>
    </location>
</feature>
<feature type="transmembrane region" description="Helical" evidence="7">
    <location>
        <begin position="294"/>
        <end position="317"/>
    </location>
</feature>
<keyword evidence="4 7" id="KW-0812">Transmembrane</keyword>
<dbReference type="Pfam" id="PF12911">
    <property type="entry name" value="OppC_N"/>
    <property type="match status" value="1"/>
</dbReference>
<dbReference type="GO" id="GO:0055085">
    <property type="term" value="P:transmembrane transport"/>
    <property type="evidence" value="ECO:0007669"/>
    <property type="project" value="InterPro"/>
</dbReference>
<evidence type="ECO:0000256" key="1">
    <source>
        <dbReference type="ARBA" id="ARBA00004651"/>
    </source>
</evidence>
<dbReference type="Proteomes" id="UP000183015">
    <property type="component" value="Unassembled WGS sequence"/>
</dbReference>
<evidence type="ECO:0000313" key="10">
    <source>
        <dbReference type="EMBL" id="SEM57834.1"/>
    </source>
</evidence>
<evidence type="ECO:0000256" key="2">
    <source>
        <dbReference type="ARBA" id="ARBA00022448"/>
    </source>
</evidence>
<feature type="transmembrane region" description="Helical" evidence="7">
    <location>
        <begin position="132"/>
        <end position="156"/>
    </location>
</feature>
<evidence type="ECO:0000256" key="8">
    <source>
        <dbReference type="SAM" id="MobiDB-lite"/>
    </source>
</evidence>
<proteinExistence type="inferred from homology"/>
<evidence type="ECO:0000256" key="3">
    <source>
        <dbReference type="ARBA" id="ARBA00022475"/>
    </source>
</evidence>
<evidence type="ECO:0000256" key="7">
    <source>
        <dbReference type="RuleBase" id="RU363032"/>
    </source>
</evidence>
<dbReference type="PANTHER" id="PTHR43386">
    <property type="entry name" value="OLIGOPEPTIDE TRANSPORT SYSTEM PERMEASE PROTEIN APPC"/>
    <property type="match status" value="1"/>
</dbReference>
<dbReference type="EMBL" id="FOAZ01000035">
    <property type="protein sequence ID" value="SEM57834.1"/>
    <property type="molecule type" value="Genomic_DNA"/>
</dbReference>
<dbReference type="InterPro" id="IPR035906">
    <property type="entry name" value="MetI-like_sf"/>
</dbReference>
<reference evidence="11" key="1">
    <citation type="submission" date="2016-10" db="EMBL/GenBank/DDBJ databases">
        <authorList>
            <person name="Varghese N."/>
        </authorList>
    </citation>
    <scope>NUCLEOTIDE SEQUENCE [LARGE SCALE GENOMIC DNA]</scope>
    <source>
        <strain evidence="11">DSM 45096 / BCRC 16803 / CGMCC 4.1857 / CIP 109030 / JCM 12277 / KCTC 19219 / NBRC 100920 / 33214</strain>
    </source>
</reference>
<dbReference type="Pfam" id="PF00528">
    <property type="entry name" value="BPD_transp_1"/>
    <property type="match status" value="1"/>
</dbReference>
<dbReference type="RefSeq" id="WP_082015303.1">
    <property type="nucleotide sequence ID" value="NZ_BBPN01000027.1"/>
</dbReference>
<dbReference type="AlphaFoldDB" id="A0A1H7ZIQ5"/>
<evidence type="ECO:0000256" key="4">
    <source>
        <dbReference type="ARBA" id="ARBA00022692"/>
    </source>
</evidence>
<keyword evidence="3" id="KW-1003">Cell membrane</keyword>
<dbReference type="Gene3D" id="1.10.3720.10">
    <property type="entry name" value="MetI-like"/>
    <property type="match status" value="1"/>
</dbReference>
<dbReference type="GO" id="GO:0005886">
    <property type="term" value="C:plasma membrane"/>
    <property type="evidence" value="ECO:0007669"/>
    <property type="project" value="UniProtKB-SubCell"/>
</dbReference>